<dbReference type="PANTHER" id="PTHR15032">
    <property type="entry name" value="N-ACYL-PHOSPHATIDYLETHANOLAMINE-HYDROLYZING PHOSPHOLIPASE D"/>
    <property type="match status" value="1"/>
</dbReference>
<dbReference type="InterPro" id="IPR036866">
    <property type="entry name" value="RibonucZ/Hydroxyglut_hydro"/>
</dbReference>
<comment type="caution">
    <text evidence="2">The sequence shown here is derived from an EMBL/GenBank/DDBJ whole genome shotgun (WGS) entry which is preliminary data.</text>
</comment>
<organism evidence="2 3">
    <name type="scientific">Micromonospora vulcania</name>
    <dbReference type="NCBI Taxonomy" id="1441873"/>
    <lineage>
        <taxon>Bacteria</taxon>
        <taxon>Bacillati</taxon>
        <taxon>Actinomycetota</taxon>
        <taxon>Actinomycetes</taxon>
        <taxon>Micromonosporales</taxon>
        <taxon>Micromonosporaceae</taxon>
        <taxon>Micromonospora</taxon>
    </lineage>
</organism>
<dbReference type="SMART" id="SM00849">
    <property type="entry name" value="Lactamase_B"/>
    <property type="match status" value="1"/>
</dbReference>
<dbReference type="Gene3D" id="3.60.15.10">
    <property type="entry name" value="Ribonuclease Z/Hydroxyacylglutathione hydrolase-like"/>
    <property type="match status" value="1"/>
</dbReference>
<reference evidence="3" key="1">
    <citation type="journal article" date="2019" name="Int. J. Syst. Evol. Microbiol.">
        <title>The Global Catalogue of Microorganisms (GCM) 10K type strain sequencing project: providing services to taxonomists for standard genome sequencing and annotation.</title>
        <authorList>
            <consortium name="The Broad Institute Genomics Platform"/>
            <consortium name="The Broad Institute Genome Sequencing Center for Infectious Disease"/>
            <person name="Wu L."/>
            <person name="Ma J."/>
        </authorList>
    </citation>
    <scope>NUCLEOTIDE SEQUENCE [LARGE SCALE GENOMIC DNA]</scope>
    <source>
        <strain evidence="3">CGMCC 4.7144</strain>
    </source>
</reference>
<keyword evidence="3" id="KW-1185">Reference proteome</keyword>
<proteinExistence type="predicted"/>
<gene>
    <name evidence="2" type="ORF">ACFQGL_10935</name>
</gene>
<dbReference type="Proteomes" id="UP001596226">
    <property type="component" value="Unassembled WGS sequence"/>
</dbReference>
<protein>
    <submittedName>
        <fullName evidence="2">MBL fold metallo-hydrolase</fullName>
    </submittedName>
</protein>
<dbReference type="RefSeq" id="WP_377509322.1">
    <property type="nucleotide sequence ID" value="NZ_JBHSQS010000005.1"/>
</dbReference>
<dbReference type="EMBL" id="JBHSQS010000005">
    <property type="protein sequence ID" value="MFC5923853.1"/>
    <property type="molecule type" value="Genomic_DNA"/>
</dbReference>
<sequence length="248" mass="26768">MNITWWGHATVSISDRGSTVLTDPVLRNRVAHLRRRRGPRPRLDPAPDAVAISHLHGDHCDLPSLRTLPATIPYIVPKGSAAFLRRTLGQREYVELAPGDDTTVGGLRVRAVPADHDGGRSPGSKTRAIAVGYLVSGDTTAWFGGDTGLFDGMTSLGPVDLALVPVWGWGWNLGARHLDPVRAAEAMRIIAPSTAVPIHWGTLWPIGFGRVRPDRFHRPGEEFAEHTARLAPGTAVHVLAPGERLTTA</sequence>
<dbReference type="InterPro" id="IPR001279">
    <property type="entry name" value="Metallo-B-lactamas"/>
</dbReference>
<feature type="domain" description="Metallo-beta-lactamase" evidence="1">
    <location>
        <begin position="7"/>
        <end position="199"/>
    </location>
</feature>
<accession>A0ABW1H4I2</accession>
<dbReference type="PANTHER" id="PTHR15032:SF36">
    <property type="entry name" value="METALLO-BETA-LACTAMASE DOMAIN-CONTAINING PROTEIN"/>
    <property type="match status" value="1"/>
</dbReference>
<evidence type="ECO:0000313" key="3">
    <source>
        <dbReference type="Proteomes" id="UP001596226"/>
    </source>
</evidence>
<evidence type="ECO:0000259" key="1">
    <source>
        <dbReference type="SMART" id="SM00849"/>
    </source>
</evidence>
<dbReference type="Pfam" id="PF12706">
    <property type="entry name" value="Lactamase_B_2"/>
    <property type="match status" value="1"/>
</dbReference>
<evidence type="ECO:0000313" key="2">
    <source>
        <dbReference type="EMBL" id="MFC5923853.1"/>
    </source>
</evidence>
<name>A0ABW1H4I2_9ACTN</name>
<dbReference type="SUPFAM" id="SSF56281">
    <property type="entry name" value="Metallo-hydrolase/oxidoreductase"/>
    <property type="match status" value="1"/>
</dbReference>